<evidence type="ECO:0000313" key="11">
    <source>
        <dbReference type="EMBL" id="SUZ57824.1"/>
    </source>
</evidence>
<keyword evidence="4" id="KW-1003">Cell membrane</keyword>
<gene>
    <name evidence="11" type="ORF">METZ01_LOCUS10678</name>
</gene>
<protein>
    <recommendedName>
        <fullName evidence="10">MotA/TolQ/ExbB proton channel domain-containing protein</fullName>
    </recommendedName>
</protein>
<evidence type="ECO:0000256" key="7">
    <source>
        <dbReference type="ARBA" id="ARBA00022989"/>
    </source>
</evidence>
<name>A0A381NUH4_9ZZZZ</name>
<dbReference type="PANTHER" id="PTHR30625">
    <property type="entry name" value="PROTEIN TOLQ"/>
    <property type="match status" value="1"/>
</dbReference>
<feature type="domain" description="MotA/TolQ/ExbB proton channel" evidence="10">
    <location>
        <begin position="76"/>
        <end position="196"/>
    </location>
</feature>
<comment type="subcellular location">
    <subcellularLocation>
        <location evidence="1">Cell membrane</location>
        <topology evidence="1">Multi-pass membrane protein</topology>
    </subcellularLocation>
</comment>
<feature type="non-terminal residue" evidence="11">
    <location>
        <position position="1"/>
    </location>
</feature>
<dbReference type="InterPro" id="IPR050790">
    <property type="entry name" value="ExbB/TolQ_transport"/>
</dbReference>
<dbReference type="GO" id="GO:0005886">
    <property type="term" value="C:plasma membrane"/>
    <property type="evidence" value="ECO:0007669"/>
    <property type="project" value="UniProtKB-SubCell"/>
</dbReference>
<accession>A0A381NUH4</accession>
<evidence type="ECO:0000256" key="4">
    <source>
        <dbReference type="ARBA" id="ARBA00022475"/>
    </source>
</evidence>
<evidence type="ECO:0000256" key="9">
    <source>
        <dbReference type="SAM" id="Phobius"/>
    </source>
</evidence>
<keyword evidence="8 9" id="KW-0472">Membrane</keyword>
<proteinExistence type="inferred from homology"/>
<organism evidence="11">
    <name type="scientific">marine metagenome</name>
    <dbReference type="NCBI Taxonomy" id="408172"/>
    <lineage>
        <taxon>unclassified sequences</taxon>
        <taxon>metagenomes</taxon>
        <taxon>ecological metagenomes</taxon>
    </lineage>
</organism>
<evidence type="ECO:0000256" key="1">
    <source>
        <dbReference type="ARBA" id="ARBA00004651"/>
    </source>
</evidence>
<dbReference type="PANTHER" id="PTHR30625:SF15">
    <property type="entry name" value="BIOPOLYMER TRANSPORT PROTEIN EXBB"/>
    <property type="match status" value="1"/>
</dbReference>
<keyword evidence="7 9" id="KW-1133">Transmembrane helix</keyword>
<feature type="transmembrane region" description="Helical" evidence="9">
    <location>
        <begin position="16"/>
        <end position="38"/>
    </location>
</feature>
<dbReference type="Pfam" id="PF01618">
    <property type="entry name" value="MotA_ExbB"/>
    <property type="match status" value="1"/>
</dbReference>
<keyword evidence="3" id="KW-0813">Transport</keyword>
<feature type="transmembrane region" description="Helical" evidence="9">
    <location>
        <begin position="116"/>
        <end position="142"/>
    </location>
</feature>
<keyword evidence="6" id="KW-0653">Protein transport</keyword>
<dbReference type="GO" id="GO:0017038">
    <property type="term" value="P:protein import"/>
    <property type="evidence" value="ECO:0007669"/>
    <property type="project" value="TreeGrafter"/>
</dbReference>
<keyword evidence="5 9" id="KW-0812">Transmembrane</keyword>
<comment type="similarity">
    <text evidence="2">Belongs to the ExbB/TolQ family.</text>
</comment>
<sequence>VGTQYQLMTLFADGGWMMYPLTLCSMVALGVIFAKFWTLHVAHRGTDRVLEEVEAAAKTGDVSAAIEICRDTPGPAGAILLAGLRRIQTRRLVAGELESAVATTGTIELGFLERGLVILATIANVAPLMGFLGTVVGMVLAFAAIELAGDVDPTLVAGGIKVALLTTAAGLLIAVPVNISYNFFVTRIDKLIVDMEQGTQKILNLAWDMEKSGQIQILREGSDGEEQVPAGVAAAAPTWKAPADDGPTQQLVASQNESVTKKALGWLTSFFSAEASDEDTDKD</sequence>
<evidence type="ECO:0000256" key="2">
    <source>
        <dbReference type="ARBA" id="ARBA00010442"/>
    </source>
</evidence>
<evidence type="ECO:0000256" key="5">
    <source>
        <dbReference type="ARBA" id="ARBA00022692"/>
    </source>
</evidence>
<dbReference type="AlphaFoldDB" id="A0A381NUH4"/>
<feature type="transmembrane region" description="Helical" evidence="9">
    <location>
        <begin position="162"/>
        <end position="185"/>
    </location>
</feature>
<evidence type="ECO:0000256" key="6">
    <source>
        <dbReference type="ARBA" id="ARBA00022927"/>
    </source>
</evidence>
<dbReference type="EMBL" id="UINC01000580">
    <property type="protein sequence ID" value="SUZ57824.1"/>
    <property type="molecule type" value="Genomic_DNA"/>
</dbReference>
<reference evidence="11" key="1">
    <citation type="submission" date="2018-05" db="EMBL/GenBank/DDBJ databases">
        <authorList>
            <person name="Lanie J.A."/>
            <person name="Ng W.-L."/>
            <person name="Kazmierczak K.M."/>
            <person name="Andrzejewski T.M."/>
            <person name="Davidsen T.M."/>
            <person name="Wayne K.J."/>
            <person name="Tettelin H."/>
            <person name="Glass J.I."/>
            <person name="Rusch D."/>
            <person name="Podicherti R."/>
            <person name="Tsui H.-C.T."/>
            <person name="Winkler M.E."/>
        </authorList>
    </citation>
    <scope>NUCLEOTIDE SEQUENCE</scope>
</reference>
<dbReference type="InterPro" id="IPR002898">
    <property type="entry name" value="MotA_ExbB_proton_chnl"/>
</dbReference>
<evidence type="ECO:0000256" key="3">
    <source>
        <dbReference type="ARBA" id="ARBA00022448"/>
    </source>
</evidence>
<evidence type="ECO:0000259" key="10">
    <source>
        <dbReference type="Pfam" id="PF01618"/>
    </source>
</evidence>
<evidence type="ECO:0000256" key="8">
    <source>
        <dbReference type="ARBA" id="ARBA00023136"/>
    </source>
</evidence>